<reference evidence="2 3" key="1">
    <citation type="submission" date="2017-09" db="EMBL/GenBank/DDBJ databases">
        <title>Complete genome sequence of Verrucomicrobial strain HZ-65, isolated from freshwater.</title>
        <authorList>
            <person name="Choi A."/>
        </authorList>
    </citation>
    <scope>NUCLEOTIDE SEQUENCE [LARGE SCALE GENOMIC DNA]</scope>
    <source>
        <strain evidence="2 3">HZ-65</strain>
    </source>
</reference>
<evidence type="ECO:0000313" key="3">
    <source>
        <dbReference type="Proteomes" id="UP000217265"/>
    </source>
</evidence>
<dbReference type="AlphaFoldDB" id="A0A290Q9Q9"/>
<keyword evidence="3" id="KW-1185">Reference proteome</keyword>
<evidence type="ECO:0000256" key="1">
    <source>
        <dbReference type="SAM" id="SignalP"/>
    </source>
</evidence>
<feature type="signal peptide" evidence="1">
    <location>
        <begin position="1"/>
        <end position="24"/>
    </location>
</feature>
<feature type="chain" id="PRO_5012764438" description="Lipoprotein SmpA/OmlA domain-containing protein" evidence="1">
    <location>
        <begin position="25"/>
        <end position="148"/>
    </location>
</feature>
<dbReference type="Proteomes" id="UP000217265">
    <property type="component" value="Chromosome"/>
</dbReference>
<dbReference type="EMBL" id="CP023344">
    <property type="protein sequence ID" value="ATC62966.1"/>
    <property type="molecule type" value="Genomic_DNA"/>
</dbReference>
<dbReference type="OrthoDB" id="193751at2"/>
<dbReference type="KEGG" id="vbh:CMV30_02740"/>
<keyword evidence="1" id="KW-0732">Signal</keyword>
<proteinExistence type="predicted"/>
<protein>
    <recommendedName>
        <fullName evidence="4">Lipoprotein SmpA/OmlA domain-containing protein</fullName>
    </recommendedName>
</protein>
<dbReference type="RefSeq" id="WP_096054601.1">
    <property type="nucleotide sequence ID" value="NZ_CP023344.1"/>
</dbReference>
<sequence length="148" mass="16780">MKTPLTLFVCLAALVLAGCSTVQSRIEEKSAVFNALPSETQSRIQQGLVDVGYTQDMVYIAMGRADKVVERATGAGSETVWIYNSYYQEYQGSAFAGYRRSVYYDQRIKAYRVFYEPVRADVYRDRVEEVARVVFKDGKVASIEQVKE</sequence>
<organism evidence="2 3">
    <name type="scientific">Nibricoccus aquaticus</name>
    <dbReference type="NCBI Taxonomy" id="2576891"/>
    <lineage>
        <taxon>Bacteria</taxon>
        <taxon>Pseudomonadati</taxon>
        <taxon>Verrucomicrobiota</taxon>
        <taxon>Opitutia</taxon>
        <taxon>Opitutales</taxon>
        <taxon>Opitutaceae</taxon>
        <taxon>Nibricoccus</taxon>
    </lineage>
</organism>
<gene>
    <name evidence="2" type="ORF">CMV30_02740</name>
</gene>
<accession>A0A290Q9Q9</accession>
<dbReference type="PROSITE" id="PS51257">
    <property type="entry name" value="PROKAR_LIPOPROTEIN"/>
    <property type="match status" value="1"/>
</dbReference>
<evidence type="ECO:0000313" key="2">
    <source>
        <dbReference type="EMBL" id="ATC62966.1"/>
    </source>
</evidence>
<name>A0A290Q9Q9_9BACT</name>
<evidence type="ECO:0008006" key="4">
    <source>
        <dbReference type="Google" id="ProtNLM"/>
    </source>
</evidence>